<proteinExistence type="predicted"/>
<evidence type="ECO:0000256" key="5">
    <source>
        <dbReference type="SAM" id="MobiDB-lite"/>
    </source>
</evidence>
<dbReference type="Pfam" id="PF05154">
    <property type="entry name" value="TM2"/>
    <property type="match status" value="1"/>
</dbReference>
<feature type="region of interest" description="Disordered" evidence="5">
    <location>
        <begin position="1"/>
        <end position="104"/>
    </location>
</feature>
<accession>A0A8J3X2E5</accession>
<sequence length="200" mass="19970">MSETPTGPGEPDPTLRFDPNQSAPAPSAPTAPQPEADPTQRLAPGAPAPAYPPAPPAPAYPPAPPAPSYPPAPPAAPPTSVPPAPPGGGWAGQPGYPQPGAYPQAGYTTGQAGYATGYGAAYDAHGRPLSDKSKVVAGILGILLGGFGVGRFYTGHIGIGVAQLVVSLVTCGLGHFWGLIEGIMILVNGGTDSEGRVLRD</sequence>
<feature type="compositionally biased region" description="Low complexity" evidence="5">
    <location>
        <begin position="1"/>
        <end position="14"/>
    </location>
</feature>
<evidence type="ECO:0000313" key="9">
    <source>
        <dbReference type="Proteomes" id="UP000599074"/>
    </source>
</evidence>
<feature type="transmembrane region" description="Helical" evidence="6">
    <location>
        <begin position="135"/>
        <end position="153"/>
    </location>
</feature>
<evidence type="ECO:0000256" key="2">
    <source>
        <dbReference type="ARBA" id="ARBA00022692"/>
    </source>
</evidence>
<protein>
    <recommendedName>
        <fullName evidence="7">TM2 domain-containing protein</fullName>
    </recommendedName>
</protein>
<evidence type="ECO:0000256" key="1">
    <source>
        <dbReference type="ARBA" id="ARBA00004141"/>
    </source>
</evidence>
<keyword evidence="9" id="KW-1185">Reference proteome</keyword>
<evidence type="ECO:0000313" key="8">
    <source>
        <dbReference type="EMBL" id="GII25370.1"/>
    </source>
</evidence>
<dbReference type="EMBL" id="BOON01000050">
    <property type="protein sequence ID" value="GII25370.1"/>
    <property type="molecule type" value="Genomic_DNA"/>
</dbReference>
<dbReference type="GO" id="GO:0016020">
    <property type="term" value="C:membrane"/>
    <property type="evidence" value="ECO:0007669"/>
    <property type="project" value="UniProtKB-SubCell"/>
</dbReference>
<name>A0A8J3X2E5_9ACTN</name>
<feature type="compositionally biased region" description="Pro residues" evidence="5">
    <location>
        <begin position="46"/>
        <end position="86"/>
    </location>
</feature>
<keyword evidence="2 6" id="KW-0812">Transmembrane</keyword>
<dbReference type="InterPro" id="IPR007829">
    <property type="entry name" value="TM2"/>
</dbReference>
<dbReference type="Proteomes" id="UP000599074">
    <property type="component" value="Unassembled WGS sequence"/>
</dbReference>
<dbReference type="AlphaFoldDB" id="A0A8J3X2E5"/>
<evidence type="ECO:0000256" key="6">
    <source>
        <dbReference type="SAM" id="Phobius"/>
    </source>
</evidence>
<reference evidence="8" key="1">
    <citation type="submission" date="2021-01" db="EMBL/GenBank/DDBJ databases">
        <title>Whole genome shotgun sequence of Planosporangium mesophilum NBRC 109066.</title>
        <authorList>
            <person name="Komaki H."/>
            <person name="Tamura T."/>
        </authorList>
    </citation>
    <scope>NUCLEOTIDE SEQUENCE</scope>
    <source>
        <strain evidence="8">NBRC 109066</strain>
    </source>
</reference>
<feature type="transmembrane region" description="Helical" evidence="6">
    <location>
        <begin position="159"/>
        <end position="180"/>
    </location>
</feature>
<evidence type="ECO:0000256" key="3">
    <source>
        <dbReference type="ARBA" id="ARBA00022989"/>
    </source>
</evidence>
<feature type="domain" description="TM2" evidence="7">
    <location>
        <begin position="131"/>
        <end position="183"/>
    </location>
</feature>
<feature type="compositionally biased region" description="Low complexity" evidence="5">
    <location>
        <begin position="93"/>
        <end position="104"/>
    </location>
</feature>
<comment type="caution">
    <text evidence="8">The sequence shown here is derived from an EMBL/GenBank/DDBJ whole genome shotgun (WGS) entry which is preliminary data.</text>
</comment>
<keyword evidence="4 6" id="KW-0472">Membrane</keyword>
<evidence type="ECO:0000259" key="7">
    <source>
        <dbReference type="Pfam" id="PF05154"/>
    </source>
</evidence>
<evidence type="ECO:0000256" key="4">
    <source>
        <dbReference type="ARBA" id="ARBA00023136"/>
    </source>
</evidence>
<keyword evidence="3 6" id="KW-1133">Transmembrane helix</keyword>
<comment type="subcellular location">
    <subcellularLocation>
        <location evidence="1">Membrane</location>
        <topology evidence="1">Multi-pass membrane protein</topology>
    </subcellularLocation>
</comment>
<organism evidence="8 9">
    <name type="scientific">Planosporangium mesophilum</name>
    <dbReference type="NCBI Taxonomy" id="689768"/>
    <lineage>
        <taxon>Bacteria</taxon>
        <taxon>Bacillati</taxon>
        <taxon>Actinomycetota</taxon>
        <taxon>Actinomycetes</taxon>
        <taxon>Micromonosporales</taxon>
        <taxon>Micromonosporaceae</taxon>
        <taxon>Planosporangium</taxon>
    </lineage>
</organism>
<gene>
    <name evidence="8" type="ORF">Pme01_49670</name>
</gene>